<name>A0A8J2YFI9_9BACL</name>
<evidence type="ECO:0000313" key="2">
    <source>
        <dbReference type="Proteomes" id="UP000625210"/>
    </source>
</evidence>
<dbReference type="Proteomes" id="UP000625210">
    <property type="component" value="Unassembled WGS sequence"/>
</dbReference>
<keyword evidence="2" id="KW-1185">Reference proteome</keyword>
<proteinExistence type="predicted"/>
<sequence length="89" mass="9932">MGNTLSTKEMTRMINSLLGQKVLTEAQLKKIQKGAKQAYHKGGMNRMIRYLMRVTGADVDPNELRAFADLIQSNPQVGKNILEGVTKLK</sequence>
<protein>
    <submittedName>
        <fullName evidence="1">Uncharacterized protein</fullName>
    </submittedName>
</protein>
<comment type="caution">
    <text evidence="1">The sequence shown here is derived from an EMBL/GenBank/DDBJ whole genome shotgun (WGS) entry which is preliminary data.</text>
</comment>
<dbReference type="AlphaFoldDB" id="A0A8J2YFI9"/>
<dbReference type="EMBL" id="BMHQ01000025">
    <property type="protein sequence ID" value="GGE29980.1"/>
    <property type="molecule type" value="Genomic_DNA"/>
</dbReference>
<gene>
    <name evidence="1" type="ORF">GCM10011571_35200</name>
</gene>
<accession>A0A8J2YFI9</accession>
<dbReference type="RefSeq" id="WP_188649169.1">
    <property type="nucleotide sequence ID" value="NZ_BMHQ01000025.1"/>
</dbReference>
<reference evidence="1" key="2">
    <citation type="submission" date="2020-09" db="EMBL/GenBank/DDBJ databases">
        <authorList>
            <person name="Sun Q."/>
            <person name="Zhou Y."/>
        </authorList>
    </citation>
    <scope>NUCLEOTIDE SEQUENCE</scope>
    <source>
        <strain evidence="1">CGMCC 1.15179</strain>
    </source>
</reference>
<evidence type="ECO:0000313" key="1">
    <source>
        <dbReference type="EMBL" id="GGE29980.1"/>
    </source>
</evidence>
<organism evidence="1 2">
    <name type="scientific">Marinithermofilum abyssi</name>
    <dbReference type="NCBI Taxonomy" id="1571185"/>
    <lineage>
        <taxon>Bacteria</taxon>
        <taxon>Bacillati</taxon>
        <taxon>Bacillota</taxon>
        <taxon>Bacilli</taxon>
        <taxon>Bacillales</taxon>
        <taxon>Thermoactinomycetaceae</taxon>
        <taxon>Marinithermofilum</taxon>
    </lineage>
</organism>
<reference evidence="1" key="1">
    <citation type="journal article" date="2014" name="Int. J. Syst. Evol. Microbiol.">
        <title>Complete genome sequence of Corynebacterium casei LMG S-19264T (=DSM 44701T), isolated from a smear-ripened cheese.</title>
        <authorList>
            <consortium name="US DOE Joint Genome Institute (JGI-PGF)"/>
            <person name="Walter F."/>
            <person name="Albersmeier A."/>
            <person name="Kalinowski J."/>
            <person name="Ruckert C."/>
        </authorList>
    </citation>
    <scope>NUCLEOTIDE SEQUENCE</scope>
    <source>
        <strain evidence="1">CGMCC 1.15179</strain>
    </source>
</reference>